<dbReference type="SUPFAM" id="SSF53822">
    <property type="entry name" value="Periplasmic binding protein-like I"/>
    <property type="match status" value="1"/>
</dbReference>
<comment type="caution">
    <text evidence="1">The sequence shown here is derived from an EMBL/GenBank/DDBJ whole genome shotgun (WGS) entry which is preliminary data.</text>
</comment>
<dbReference type="RefSeq" id="WP_214171636.1">
    <property type="nucleotide sequence ID" value="NZ_JAHCVJ010000004.1"/>
</dbReference>
<dbReference type="Proteomes" id="UP000811899">
    <property type="component" value="Unassembled WGS sequence"/>
</dbReference>
<dbReference type="PANTHER" id="PTHR35271">
    <property type="entry name" value="ABC TRANSPORTER, SUBSTRATE-BINDING LIPOPROTEIN-RELATED"/>
    <property type="match status" value="1"/>
</dbReference>
<sequence>MAQISRFAFIFLFILMVVGFPLEARAEKRIGVLLFSEEARYHEALKGIKDQLAKAGYKEPKVTFVMGNAGGSKAKAADMVKNYATGNISMMITLGTNATIAVAKEIKDVPIVFSMVYDPLEARVAKGWESSGTNVTGSSPKIPISELVGRLKEIRPVKRVAALYTPGEKNSESQLKELQSQQQKHGIKVIPVIIAKKEDVAQILPEVITSVDALYLSGSSVIGATIPPIVEIAAKAEVISFTHLEDLVKEGVLLGLCSDPYQLGVLAGKKAVAVMQGAKPSAIPIEAIAKPGVIINKKTVAASKVHIPKAFMQKVAKTY</sequence>
<organism evidence="1 2">
    <name type="scientific">Geoanaerobacter pelophilus</name>
    <dbReference type="NCBI Taxonomy" id="60036"/>
    <lineage>
        <taxon>Bacteria</taxon>
        <taxon>Pseudomonadati</taxon>
        <taxon>Thermodesulfobacteriota</taxon>
        <taxon>Desulfuromonadia</taxon>
        <taxon>Geobacterales</taxon>
        <taxon>Geobacteraceae</taxon>
        <taxon>Geoanaerobacter</taxon>
    </lineage>
</organism>
<dbReference type="InterPro" id="IPR007487">
    <property type="entry name" value="ABC_transpt-TYRBP-like"/>
</dbReference>
<protein>
    <submittedName>
        <fullName evidence="1">ABC transporter substrate-binding protein</fullName>
    </submittedName>
</protein>
<dbReference type="AlphaFoldDB" id="A0AAW4L1L5"/>
<gene>
    <name evidence="1" type="ORF">KI809_11170</name>
</gene>
<evidence type="ECO:0000313" key="1">
    <source>
        <dbReference type="EMBL" id="MBT0664861.1"/>
    </source>
</evidence>
<accession>A0AAW4L1L5</accession>
<dbReference type="PANTHER" id="PTHR35271:SF1">
    <property type="entry name" value="ABC TRANSPORTER, SUBSTRATE-BINDING LIPOPROTEIN"/>
    <property type="match status" value="1"/>
</dbReference>
<keyword evidence="2" id="KW-1185">Reference proteome</keyword>
<reference evidence="1 2" key="1">
    <citation type="submission" date="2021-05" db="EMBL/GenBank/DDBJ databases">
        <title>The draft genome of Geobacter pelophilus DSM 12255.</title>
        <authorList>
            <person name="Xu Z."/>
            <person name="Masuda Y."/>
            <person name="Itoh H."/>
            <person name="Senoo K."/>
        </authorList>
    </citation>
    <scope>NUCLEOTIDE SEQUENCE [LARGE SCALE GENOMIC DNA]</scope>
    <source>
        <strain evidence="1 2">DSM 12255</strain>
    </source>
</reference>
<name>A0AAW4L1L5_9BACT</name>
<evidence type="ECO:0000313" key="2">
    <source>
        <dbReference type="Proteomes" id="UP000811899"/>
    </source>
</evidence>
<dbReference type="InterPro" id="IPR028082">
    <property type="entry name" value="Peripla_BP_I"/>
</dbReference>
<dbReference type="EMBL" id="JAHCVJ010000004">
    <property type="protein sequence ID" value="MBT0664861.1"/>
    <property type="molecule type" value="Genomic_DNA"/>
</dbReference>
<proteinExistence type="predicted"/>
<dbReference type="CDD" id="cd06325">
    <property type="entry name" value="PBP1_ABC_unchar_transporter"/>
    <property type="match status" value="1"/>
</dbReference>
<dbReference type="Gene3D" id="3.40.50.2300">
    <property type="match status" value="2"/>
</dbReference>
<dbReference type="Pfam" id="PF04392">
    <property type="entry name" value="ABC_sub_bind"/>
    <property type="match status" value="1"/>
</dbReference>